<dbReference type="GO" id="GO:0015627">
    <property type="term" value="C:type II protein secretion system complex"/>
    <property type="evidence" value="ECO:0007669"/>
    <property type="project" value="InterPro"/>
</dbReference>
<evidence type="ECO:0000256" key="8">
    <source>
        <dbReference type="ARBA" id="ARBA00022989"/>
    </source>
</evidence>
<evidence type="ECO:0000256" key="10">
    <source>
        <dbReference type="SAM" id="Phobius"/>
    </source>
</evidence>
<dbReference type="GO" id="GO:0005886">
    <property type="term" value="C:plasma membrane"/>
    <property type="evidence" value="ECO:0007669"/>
    <property type="project" value="UniProtKB-SubCell"/>
</dbReference>
<keyword evidence="9 10" id="KW-0472">Membrane</keyword>
<dbReference type="InterPro" id="IPR000983">
    <property type="entry name" value="Bac_GSPG_pilin"/>
</dbReference>
<dbReference type="STRING" id="690850.Desaf_1238"/>
<dbReference type="InterPro" id="IPR045584">
    <property type="entry name" value="Pilin-like"/>
</dbReference>
<evidence type="ECO:0000256" key="7">
    <source>
        <dbReference type="ARBA" id="ARBA00022692"/>
    </source>
</evidence>
<keyword evidence="6" id="KW-0997">Cell inner membrane</keyword>
<dbReference type="Pfam" id="PF08334">
    <property type="entry name" value="T2SSG"/>
    <property type="match status" value="1"/>
</dbReference>
<dbReference type="PRINTS" id="PR00813">
    <property type="entry name" value="BCTERIALGSPG"/>
</dbReference>
<evidence type="ECO:0000256" key="5">
    <source>
        <dbReference type="ARBA" id="ARBA00022481"/>
    </source>
</evidence>
<dbReference type="SUPFAM" id="SSF54523">
    <property type="entry name" value="Pili subunits"/>
    <property type="match status" value="1"/>
</dbReference>
<dbReference type="InterPro" id="IPR012902">
    <property type="entry name" value="N_methyl_site"/>
</dbReference>
<evidence type="ECO:0000256" key="6">
    <source>
        <dbReference type="ARBA" id="ARBA00022519"/>
    </source>
</evidence>
<keyword evidence="5" id="KW-0488">Methylation</keyword>
<dbReference type="HOGENOM" id="CLU_091705_2_1_7"/>
<evidence type="ECO:0000256" key="3">
    <source>
        <dbReference type="ARBA" id="ARBA00020042"/>
    </source>
</evidence>
<evidence type="ECO:0000313" key="13">
    <source>
        <dbReference type="Proteomes" id="UP000007844"/>
    </source>
</evidence>
<comment type="similarity">
    <text evidence="2">Belongs to the GSP G family.</text>
</comment>
<name>F3YYD3_DESAF</name>
<dbReference type="Gene3D" id="3.30.700.10">
    <property type="entry name" value="Glycoprotein, Type 4 Pilin"/>
    <property type="match status" value="1"/>
</dbReference>
<dbReference type="InterPro" id="IPR013545">
    <property type="entry name" value="T2SS_protein-GspG_C"/>
</dbReference>
<evidence type="ECO:0000259" key="11">
    <source>
        <dbReference type="Pfam" id="PF08334"/>
    </source>
</evidence>
<dbReference type="eggNOG" id="COG2165">
    <property type="taxonomic scope" value="Bacteria"/>
</dbReference>
<keyword evidence="13" id="KW-1185">Reference proteome</keyword>
<keyword evidence="7 10" id="KW-0812">Transmembrane</keyword>
<dbReference type="Proteomes" id="UP000007844">
    <property type="component" value="Chromosome"/>
</dbReference>
<dbReference type="InterPro" id="IPR010054">
    <property type="entry name" value="Type2_sec_GspG"/>
</dbReference>
<reference evidence="12 13" key="1">
    <citation type="journal article" date="2011" name="J. Bacteriol.">
        <title>Genome sequence of the mercury-methylating and pleomorphic Desulfovibrio africanus Strain Walvis Bay.</title>
        <authorList>
            <person name="Brown S.D."/>
            <person name="Wall J.D."/>
            <person name="Kucken A.M."/>
            <person name="Gilmour C.C."/>
            <person name="Podar M."/>
            <person name="Brandt C.C."/>
            <person name="Teshima H."/>
            <person name="Detter J.C."/>
            <person name="Han C.S."/>
            <person name="Land M.L."/>
            <person name="Lucas S."/>
            <person name="Han J."/>
            <person name="Pennacchio L."/>
            <person name="Nolan M."/>
            <person name="Pitluck S."/>
            <person name="Woyke T."/>
            <person name="Goodwin L."/>
            <person name="Palumbo A.V."/>
            <person name="Elias D.A."/>
        </authorList>
    </citation>
    <scope>NUCLEOTIDE SEQUENCE [LARGE SCALE GENOMIC DNA]</scope>
    <source>
        <strain evidence="12 13">Walvis Bay</strain>
    </source>
</reference>
<comment type="subcellular location">
    <subcellularLocation>
        <location evidence="1">Cell inner membrane</location>
        <topology evidence="1">Single-pass membrane protein</topology>
    </subcellularLocation>
</comment>
<gene>
    <name evidence="12" type="ORF">Desaf_1238</name>
</gene>
<feature type="domain" description="Type II secretion system protein GspG C-terminal" evidence="11">
    <location>
        <begin position="36"/>
        <end position="145"/>
    </location>
</feature>
<accession>F3YYD3</accession>
<evidence type="ECO:0000256" key="1">
    <source>
        <dbReference type="ARBA" id="ARBA00004377"/>
    </source>
</evidence>
<dbReference type="Pfam" id="PF07963">
    <property type="entry name" value="N_methyl"/>
    <property type="match status" value="1"/>
</dbReference>
<keyword evidence="8 10" id="KW-1133">Transmembrane helix</keyword>
<sequence>MCRKESKRNKELGFTLIELMVVIVILGILAGLIVPRIMDQPDQARQVKAKMQMESLSTALKQFRLDNGFYPSTEQGMQALVQKPSVGRDARNYPRGGYLPKMPKDPWGFDYVYISPGQHGDFDIISLGGDGKEGGEGGDADVRNWEIQ</sequence>
<evidence type="ECO:0000256" key="4">
    <source>
        <dbReference type="ARBA" id="ARBA00022475"/>
    </source>
</evidence>
<protein>
    <recommendedName>
        <fullName evidence="3">Type II secretion system core protein G</fullName>
    </recommendedName>
</protein>
<dbReference type="PANTHER" id="PTHR30093">
    <property type="entry name" value="GENERAL SECRETION PATHWAY PROTEIN G"/>
    <property type="match status" value="1"/>
</dbReference>
<dbReference type="AlphaFoldDB" id="F3YYD3"/>
<evidence type="ECO:0000256" key="9">
    <source>
        <dbReference type="ARBA" id="ARBA00023136"/>
    </source>
</evidence>
<dbReference type="RefSeq" id="WP_005984583.1">
    <property type="nucleotide sequence ID" value="NC_016629.1"/>
</dbReference>
<evidence type="ECO:0000313" key="12">
    <source>
        <dbReference type="EMBL" id="EGJ49577.1"/>
    </source>
</evidence>
<dbReference type="GO" id="GO:0015628">
    <property type="term" value="P:protein secretion by the type II secretion system"/>
    <property type="evidence" value="ECO:0007669"/>
    <property type="project" value="InterPro"/>
</dbReference>
<dbReference type="NCBIfam" id="TIGR01710">
    <property type="entry name" value="typeII_sec_gspG"/>
    <property type="match status" value="1"/>
</dbReference>
<organism evidence="12 13">
    <name type="scientific">Desulfocurvibacter africanus subsp. africanus str. Walvis Bay</name>
    <dbReference type="NCBI Taxonomy" id="690850"/>
    <lineage>
        <taxon>Bacteria</taxon>
        <taxon>Pseudomonadati</taxon>
        <taxon>Thermodesulfobacteriota</taxon>
        <taxon>Desulfovibrionia</taxon>
        <taxon>Desulfovibrionales</taxon>
        <taxon>Desulfovibrionaceae</taxon>
        <taxon>Desulfocurvibacter</taxon>
    </lineage>
</organism>
<dbReference type="NCBIfam" id="TIGR02532">
    <property type="entry name" value="IV_pilin_GFxxxE"/>
    <property type="match status" value="1"/>
</dbReference>
<dbReference type="EMBL" id="CP003221">
    <property type="protein sequence ID" value="EGJ49577.1"/>
    <property type="molecule type" value="Genomic_DNA"/>
</dbReference>
<evidence type="ECO:0000256" key="2">
    <source>
        <dbReference type="ARBA" id="ARBA00009984"/>
    </source>
</evidence>
<dbReference type="PANTHER" id="PTHR30093:SF44">
    <property type="entry name" value="TYPE II SECRETION SYSTEM CORE PROTEIN G"/>
    <property type="match status" value="1"/>
</dbReference>
<feature type="transmembrane region" description="Helical" evidence="10">
    <location>
        <begin position="12"/>
        <end position="34"/>
    </location>
</feature>
<keyword evidence="4" id="KW-1003">Cell membrane</keyword>
<proteinExistence type="inferred from homology"/>
<dbReference type="KEGG" id="daf:Desaf_1238"/>